<dbReference type="Pfam" id="PF13635">
    <property type="entry name" value="DUF4143"/>
    <property type="match status" value="1"/>
</dbReference>
<evidence type="ECO:0000259" key="1">
    <source>
        <dbReference type="Pfam" id="PF13173"/>
    </source>
</evidence>
<dbReference type="EMBL" id="UOGJ01000112">
    <property type="protein sequence ID" value="VAX36898.1"/>
    <property type="molecule type" value="Genomic_DNA"/>
</dbReference>
<evidence type="ECO:0000313" key="3">
    <source>
        <dbReference type="EMBL" id="VAX36898.1"/>
    </source>
</evidence>
<dbReference type="PANTHER" id="PTHR43566:SF2">
    <property type="entry name" value="DUF4143 DOMAIN-CONTAINING PROTEIN"/>
    <property type="match status" value="1"/>
</dbReference>
<feature type="domain" description="AAA" evidence="1">
    <location>
        <begin position="20"/>
        <end position="135"/>
    </location>
</feature>
<sequence length="410" mass="47205">MHYIKRSSISSIQFLLKHFPCVVILGSRQVGKTTLIKQILPHAPFFDLEKRSDFERISQDPDFFLSQYNNPIIIDEAQTLPEFFPALRIAIDEKRHKNGRFLISGSSSPDLLKHINESLAGRIAFFDLSGFSLEESWKLSENPLYKYLTKKKTKDILNLKPHLSTKKLLESCLFGSYPEAFLKHRKSPQTFALWMENYFQSYIKRDIRNLFPGINIQNYQRFVSMLAGASGNILNTSEFARSLDVSQPTAKSYFEIAHGTFVWRMLPSFQKNITKRVTKMPKGHMRDTGLLNYILRNRDISELQIHPTFGNIWETFIIESILKGFQNQLLSVTPFYYRTNNGAEIDLILEGDFGVLPIEIKSGTTTPRKRLIALEQFVIEHKLPLGIVINNAQEVVWLTKNIIQIPAGCL</sequence>
<evidence type="ECO:0000259" key="2">
    <source>
        <dbReference type="Pfam" id="PF13635"/>
    </source>
</evidence>
<dbReference type="Pfam" id="PF13173">
    <property type="entry name" value="AAA_14"/>
    <property type="match status" value="1"/>
</dbReference>
<dbReference type="InterPro" id="IPR027417">
    <property type="entry name" value="P-loop_NTPase"/>
</dbReference>
<dbReference type="AlphaFoldDB" id="A0A3B1DLJ2"/>
<accession>A0A3B1DLJ2</accession>
<reference evidence="3" key="1">
    <citation type="submission" date="2018-06" db="EMBL/GenBank/DDBJ databases">
        <authorList>
            <person name="Zhirakovskaya E."/>
        </authorList>
    </citation>
    <scope>NUCLEOTIDE SEQUENCE</scope>
</reference>
<dbReference type="InterPro" id="IPR041682">
    <property type="entry name" value="AAA_14"/>
</dbReference>
<name>A0A3B1DLJ2_9ZZZZ</name>
<proteinExistence type="predicted"/>
<protein>
    <recommendedName>
        <fullName evidence="4">ATPase</fullName>
    </recommendedName>
</protein>
<dbReference type="PANTHER" id="PTHR43566">
    <property type="entry name" value="CONSERVED PROTEIN"/>
    <property type="match status" value="1"/>
</dbReference>
<dbReference type="InterPro" id="IPR025420">
    <property type="entry name" value="DUF4143"/>
</dbReference>
<dbReference type="SUPFAM" id="SSF52540">
    <property type="entry name" value="P-loop containing nucleoside triphosphate hydrolases"/>
    <property type="match status" value="1"/>
</dbReference>
<evidence type="ECO:0008006" key="4">
    <source>
        <dbReference type="Google" id="ProtNLM"/>
    </source>
</evidence>
<gene>
    <name evidence="3" type="ORF">MNBD_UNCLBAC01-1387</name>
</gene>
<organism evidence="3">
    <name type="scientific">hydrothermal vent metagenome</name>
    <dbReference type="NCBI Taxonomy" id="652676"/>
    <lineage>
        <taxon>unclassified sequences</taxon>
        <taxon>metagenomes</taxon>
        <taxon>ecological metagenomes</taxon>
    </lineage>
</organism>
<feature type="domain" description="DUF4143" evidence="2">
    <location>
        <begin position="204"/>
        <end position="363"/>
    </location>
</feature>